<protein>
    <recommendedName>
        <fullName evidence="3">Aminoglycoside phosphotransferase</fullName>
    </recommendedName>
</protein>
<dbReference type="AlphaFoldDB" id="A0A0A6X9W7"/>
<keyword evidence="2" id="KW-1185">Reference proteome</keyword>
<dbReference type="RefSeq" id="WP_043524833.1">
    <property type="nucleotide sequence ID" value="NZ_BAABKU010000012.1"/>
</dbReference>
<dbReference type="Proteomes" id="UP000054537">
    <property type="component" value="Unassembled WGS sequence"/>
</dbReference>
<evidence type="ECO:0000313" key="1">
    <source>
        <dbReference type="EMBL" id="KHD76887.1"/>
    </source>
</evidence>
<comment type="caution">
    <text evidence="1">The sequence shown here is derived from an EMBL/GenBank/DDBJ whole genome shotgun (WGS) entry which is preliminary data.</text>
</comment>
<dbReference type="EMBL" id="JRTT01000014">
    <property type="protein sequence ID" value="KHD76887.1"/>
    <property type="molecule type" value="Genomic_DNA"/>
</dbReference>
<name>A0A0A6X9W7_ACTUT</name>
<evidence type="ECO:0000313" key="2">
    <source>
        <dbReference type="Proteomes" id="UP000054537"/>
    </source>
</evidence>
<evidence type="ECO:0008006" key="3">
    <source>
        <dbReference type="Google" id="ProtNLM"/>
    </source>
</evidence>
<dbReference type="STRING" id="1869.MB27_13795"/>
<sequence>MESLTKNRQAPGTLRAMIERAYGPGETLDSAEELGHGWFNVAYRIRLRLAWTRGRLDESVVLFG</sequence>
<organism evidence="1 2">
    <name type="scientific">Actinoplanes utahensis</name>
    <dbReference type="NCBI Taxonomy" id="1869"/>
    <lineage>
        <taxon>Bacteria</taxon>
        <taxon>Bacillati</taxon>
        <taxon>Actinomycetota</taxon>
        <taxon>Actinomycetes</taxon>
        <taxon>Micromonosporales</taxon>
        <taxon>Micromonosporaceae</taxon>
        <taxon>Actinoplanes</taxon>
    </lineage>
</organism>
<dbReference type="eggNOG" id="COG3173">
    <property type="taxonomic scope" value="Bacteria"/>
</dbReference>
<accession>A0A0A6X9W7</accession>
<proteinExistence type="predicted"/>
<reference evidence="1 2" key="1">
    <citation type="submission" date="2014-10" db="EMBL/GenBank/DDBJ databases">
        <title>Draft genome sequence of Actinoplanes utahensis NRRL 12052.</title>
        <authorList>
            <person name="Velasco-Bucheli B."/>
            <person name="del Cerro C."/>
            <person name="Hormigo D."/>
            <person name="Garcia J.L."/>
            <person name="Acebal C."/>
            <person name="Arroyo M."/>
            <person name="de la Mata I."/>
        </authorList>
    </citation>
    <scope>NUCLEOTIDE SEQUENCE [LARGE SCALE GENOMIC DNA]</scope>
    <source>
        <strain evidence="1 2">NRRL 12052</strain>
    </source>
</reference>
<gene>
    <name evidence="1" type="ORF">MB27_13795</name>
</gene>